<dbReference type="RefSeq" id="WP_204915916.1">
    <property type="nucleotide sequence ID" value="NZ_BAAAQP010000003.1"/>
</dbReference>
<feature type="transmembrane region" description="Helical" evidence="2">
    <location>
        <begin position="189"/>
        <end position="210"/>
    </location>
</feature>
<keyword evidence="6" id="KW-1185">Reference proteome</keyword>
<reference evidence="5 6" key="1">
    <citation type="submission" date="2021-01" db="EMBL/GenBank/DDBJ databases">
        <title>Sequencing the genomes of 1000 actinobacteria strains.</title>
        <authorList>
            <person name="Klenk H.-P."/>
        </authorList>
    </citation>
    <scope>NUCLEOTIDE SEQUENCE [LARGE SCALE GENOMIC DNA]</scope>
    <source>
        <strain evidence="5 6">DSM 18662</strain>
    </source>
</reference>
<dbReference type="Pfam" id="PF19040">
    <property type="entry name" value="SGNH"/>
    <property type="match status" value="1"/>
</dbReference>
<sequence>MSTTAELASVPVRGKPAQNQGRPDRFRADIQGLRAIAVSLVLLYHLWPNRLTGGFIGVDVFFVISGFLITSHLVGSVPTRGADLVRFWAKRIRRLLPAALLVLAATLIGSRLFAPETQWDNTAREVMAATVYGENWRLAQTSVDYLASENAASPVQHFWSLSVEEQFYLFWPILILLLAGLARRRGLPTLKVVLAGLVVVVGGSLAYSIQATSTEPASAYFVTPTRMWELGAGALLAVMTRLAAARLGRDAERERAGGRWTLLAWLGLAAVALTAVTYTGATPFPGWQALLPVLGTVAVIGAAAAPAGLSPTRLLRLRPVQWMGDISYSVYLWHWPLIALLPAVSGGHLGRLDKFAILVASLVLGTLSKRYVEDAFRFGRRVPGIRRTYVLAAVAMSVVLVLAGLQVVEIQHRQQQARAELEQALSGDNPCFGAAAWSSKVTCQPVPYSDILPSPADAAKDKSDAYSDNCWVYPPFRTTKSCIFGDKNGQVSIALLGNSHAGHWLPALQEIAKQKHWKITTFLASECTPSTTPVQWDTDAKQAGCLKWAKSVQRQIIKGHFDLVVASNRNGHPAVGLTNKKSQSAWQAGYRDYLSTLDRAGVHVSVIHDNPFPGKPIPDCLAENPDQMHTCDGRPDRWVPRDPMVAAAEELHSSRLSTVDLTRYFCDEQSCPAVIGGVIVYFDGSHITKTYSRTLAPYLLGPLTAAVAKSR</sequence>
<dbReference type="InterPro" id="IPR002656">
    <property type="entry name" value="Acyl_transf_3_dom"/>
</dbReference>
<feature type="domain" description="SGNH" evidence="4">
    <location>
        <begin position="480"/>
        <end position="699"/>
    </location>
</feature>
<feature type="domain" description="Acyltransferase 3" evidence="3">
    <location>
        <begin position="28"/>
        <end position="365"/>
    </location>
</feature>
<feature type="region of interest" description="Disordered" evidence="1">
    <location>
        <begin position="1"/>
        <end position="23"/>
    </location>
</feature>
<feature type="transmembrane region" description="Helical" evidence="2">
    <location>
        <begin position="166"/>
        <end position="182"/>
    </location>
</feature>
<proteinExistence type="predicted"/>
<keyword evidence="2" id="KW-0472">Membrane</keyword>
<organism evidence="5 6">
    <name type="scientific">Microlunatus panaciterrae</name>
    <dbReference type="NCBI Taxonomy" id="400768"/>
    <lineage>
        <taxon>Bacteria</taxon>
        <taxon>Bacillati</taxon>
        <taxon>Actinomycetota</taxon>
        <taxon>Actinomycetes</taxon>
        <taxon>Propionibacteriales</taxon>
        <taxon>Propionibacteriaceae</taxon>
        <taxon>Microlunatus</taxon>
    </lineage>
</organism>
<feature type="transmembrane region" description="Helical" evidence="2">
    <location>
        <begin position="230"/>
        <end position="248"/>
    </location>
</feature>
<feature type="transmembrane region" description="Helical" evidence="2">
    <location>
        <begin position="388"/>
        <end position="408"/>
    </location>
</feature>
<dbReference type="EMBL" id="JAFBCF010000001">
    <property type="protein sequence ID" value="MBM7797192.1"/>
    <property type="molecule type" value="Genomic_DNA"/>
</dbReference>
<gene>
    <name evidence="5" type="ORF">JOE57_000113</name>
</gene>
<dbReference type="InterPro" id="IPR043968">
    <property type="entry name" value="SGNH"/>
</dbReference>
<feature type="transmembrane region" description="Helical" evidence="2">
    <location>
        <begin position="260"/>
        <end position="281"/>
    </location>
</feature>
<protein>
    <submittedName>
        <fullName evidence="5">Peptidoglycan/LPS O-acetylase OafA/YrhL</fullName>
    </submittedName>
</protein>
<feature type="transmembrane region" description="Helical" evidence="2">
    <location>
        <begin position="95"/>
        <end position="114"/>
    </location>
</feature>
<dbReference type="InterPro" id="IPR050879">
    <property type="entry name" value="Acyltransferase_3"/>
</dbReference>
<accession>A0ABS2RE24</accession>
<feature type="transmembrane region" description="Helical" evidence="2">
    <location>
        <begin position="30"/>
        <end position="47"/>
    </location>
</feature>
<dbReference type="Pfam" id="PF01757">
    <property type="entry name" value="Acyl_transf_3"/>
    <property type="match status" value="1"/>
</dbReference>
<dbReference type="PANTHER" id="PTHR23028">
    <property type="entry name" value="ACETYLTRANSFERASE"/>
    <property type="match status" value="1"/>
</dbReference>
<comment type="caution">
    <text evidence="5">The sequence shown here is derived from an EMBL/GenBank/DDBJ whole genome shotgun (WGS) entry which is preliminary data.</text>
</comment>
<feature type="transmembrane region" description="Helical" evidence="2">
    <location>
        <begin position="287"/>
        <end position="309"/>
    </location>
</feature>
<evidence type="ECO:0000256" key="1">
    <source>
        <dbReference type="SAM" id="MobiDB-lite"/>
    </source>
</evidence>
<dbReference type="Proteomes" id="UP000704762">
    <property type="component" value="Unassembled WGS sequence"/>
</dbReference>
<evidence type="ECO:0000259" key="3">
    <source>
        <dbReference type="Pfam" id="PF01757"/>
    </source>
</evidence>
<evidence type="ECO:0000259" key="4">
    <source>
        <dbReference type="Pfam" id="PF19040"/>
    </source>
</evidence>
<keyword evidence="2" id="KW-0812">Transmembrane</keyword>
<evidence type="ECO:0000256" key="2">
    <source>
        <dbReference type="SAM" id="Phobius"/>
    </source>
</evidence>
<dbReference type="PANTHER" id="PTHR23028:SF53">
    <property type="entry name" value="ACYL_TRANSF_3 DOMAIN-CONTAINING PROTEIN"/>
    <property type="match status" value="1"/>
</dbReference>
<evidence type="ECO:0000313" key="5">
    <source>
        <dbReference type="EMBL" id="MBM7797192.1"/>
    </source>
</evidence>
<name>A0ABS2RE24_9ACTN</name>
<evidence type="ECO:0000313" key="6">
    <source>
        <dbReference type="Proteomes" id="UP000704762"/>
    </source>
</evidence>
<feature type="transmembrane region" description="Helical" evidence="2">
    <location>
        <begin position="53"/>
        <end position="74"/>
    </location>
</feature>
<keyword evidence="2" id="KW-1133">Transmembrane helix</keyword>